<dbReference type="EMBL" id="JBBBZM010000071">
    <property type="protein sequence ID" value="KAL0635376.1"/>
    <property type="molecule type" value="Genomic_DNA"/>
</dbReference>
<reference evidence="1 2" key="1">
    <citation type="submission" date="2024-02" db="EMBL/GenBank/DDBJ databases">
        <title>Discinaceae phylogenomics.</title>
        <authorList>
            <person name="Dirks A.C."/>
            <person name="James T.Y."/>
        </authorList>
    </citation>
    <scope>NUCLEOTIDE SEQUENCE [LARGE SCALE GENOMIC DNA]</scope>
    <source>
        <strain evidence="1 2">ACD0624</strain>
    </source>
</reference>
<proteinExistence type="predicted"/>
<gene>
    <name evidence="1" type="ORF">Q9L58_005674</name>
</gene>
<comment type="caution">
    <text evidence="1">The sequence shown here is derived from an EMBL/GenBank/DDBJ whole genome shotgun (WGS) entry which is preliminary data.</text>
</comment>
<evidence type="ECO:0000313" key="1">
    <source>
        <dbReference type="EMBL" id="KAL0635376.1"/>
    </source>
</evidence>
<accession>A0ABR3GHG8</accession>
<name>A0ABR3GHG8_9PEZI</name>
<protein>
    <submittedName>
        <fullName evidence="1">Uncharacterized protein</fullName>
    </submittedName>
</protein>
<dbReference type="Proteomes" id="UP001447188">
    <property type="component" value="Unassembled WGS sequence"/>
</dbReference>
<keyword evidence="2" id="KW-1185">Reference proteome</keyword>
<sequence>MPASEPLTDLQTLAILERITYCEAKVFANDACLDANAHSLEERTNVLHHLRQQAVPAPYSLILAMEDKIARTIARGGRIRARIEMGERKDLERYNELEEGIMAWAERLVEAGETEFEAKLEAAARVVVKTETHYLLKGFASIRTALGRCYR</sequence>
<organism evidence="1 2">
    <name type="scientific">Discina gigas</name>
    <dbReference type="NCBI Taxonomy" id="1032678"/>
    <lineage>
        <taxon>Eukaryota</taxon>
        <taxon>Fungi</taxon>
        <taxon>Dikarya</taxon>
        <taxon>Ascomycota</taxon>
        <taxon>Pezizomycotina</taxon>
        <taxon>Pezizomycetes</taxon>
        <taxon>Pezizales</taxon>
        <taxon>Discinaceae</taxon>
        <taxon>Discina</taxon>
    </lineage>
</organism>
<evidence type="ECO:0000313" key="2">
    <source>
        <dbReference type="Proteomes" id="UP001447188"/>
    </source>
</evidence>